<feature type="domain" description="AGC-kinase C-terminal" evidence="9">
    <location>
        <begin position="413"/>
        <end position="483"/>
    </location>
</feature>
<dbReference type="PROSITE" id="PS51285">
    <property type="entry name" value="AGC_KINASE_CTER"/>
    <property type="match status" value="1"/>
</dbReference>
<evidence type="ECO:0000256" key="4">
    <source>
        <dbReference type="ARBA" id="ARBA00022741"/>
    </source>
</evidence>
<dbReference type="InterPro" id="IPR000961">
    <property type="entry name" value="AGC-kinase_C"/>
</dbReference>
<keyword evidence="3" id="KW-0808">Transferase</keyword>
<dbReference type="InterPro" id="IPR011009">
    <property type="entry name" value="Kinase-like_dom_sf"/>
</dbReference>
<evidence type="ECO:0000256" key="3">
    <source>
        <dbReference type="ARBA" id="ARBA00022679"/>
    </source>
</evidence>
<dbReference type="SUPFAM" id="SSF56112">
    <property type="entry name" value="Protein kinase-like (PK-like)"/>
    <property type="match status" value="1"/>
</dbReference>
<dbReference type="PANTHER" id="PTHR24351">
    <property type="entry name" value="RIBOSOMAL PROTEIN S6 KINASE"/>
    <property type="match status" value="1"/>
</dbReference>
<dbReference type="GO" id="GO:0005524">
    <property type="term" value="F:ATP binding"/>
    <property type="evidence" value="ECO:0007669"/>
    <property type="project" value="UniProtKB-KW"/>
</dbReference>
<feature type="domain" description="Protein kinase" evidence="8">
    <location>
        <begin position="155"/>
        <end position="412"/>
    </location>
</feature>
<name>A0AAV2YP84_9STRA</name>
<reference evidence="10" key="1">
    <citation type="submission" date="2022-11" db="EMBL/GenBank/DDBJ databases">
        <authorList>
            <person name="Morgan W.R."/>
            <person name="Tartar A."/>
        </authorList>
    </citation>
    <scope>NUCLEOTIDE SEQUENCE</scope>
    <source>
        <strain evidence="10">ARSEF 373</strain>
    </source>
</reference>
<gene>
    <name evidence="10" type="ORF">N0F65_012422</name>
</gene>
<keyword evidence="11" id="KW-1185">Reference proteome</keyword>
<dbReference type="InterPro" id="IPR045270">
    <property type="entry name" value="STKc_AGC"/>
</dbReference>
<evidence type="ECO:0000313" key="11">
    <source>
        <dbReference type="Proteomes" id="UP001146120"/>
    </source>
</evidence>
<evidence type="ECO:0000256" key="6">
    <source>
        <dbReference type="ARBA" id="ARBA00022840"/>
    </source>
</evidence>
<dbReference type="GO" id="GO:0004674">
    <property type="term" value="F:protein serine/threonine kinase activity"/>
    <property type="evidence" value="ECO:0007669"/>
    <property type="project" value="UniProtKB-KW"/>
</dbReference>
<evidence type="ECO:0000256" key="5">
    <source>
        <dbReference type="ARBA" id="ARBA00022777"/>
    </source>
</evidence>
<keyword evidence="2" id="KW-0597">Phosphoprotein</keyword>
<dbReference type="InterPro" id="IPR017892">
    <property type="entry name" value="Pkinase_C"/>
</dbReference>
<reference evidence="10" key="2">
    <citation type="journal article" date="2023" name="Microbiol Resour">
        <title>Decontamination and Annotation of the Draft Genome Sequence of the Oomycete Lagenidium giganteum ARSEF 373.</title>
        <authorList>
            <person name="Morgan W.R."/>
            <person name="Tartar A."/>
        </authorList>
    </citation>
    <scope>NUCLEOTIDE SEQUENCE</scope>
    <source>
        <strain evidence="10">ARSEF 373</strain>
    </source>
</reference>
<dbReference type="InterPro" id="IPR000719">
    <property type="entry name" value="Prot_kinase_dom"/>
</dbReference>
<evidence type="ECO:0000256" key="1">
    <source>
        <dbReference type="ARBA" id="ARBA00022527"/>
    </source>
</evidence>
<dbReference type="InterPro" id="IPR008271">
    <property type="entry name" value="Ser/Thr_kinase_AS"/>
</dbReference>
<keyword evidence="6" id="KW-0067">ATP-binding</keyword>
<feature type="compositionally biased region" description="Polar residues" evidence="7">
    <location>
        <begin position="28"/>
        <end position="44"/>
    </location>
</feature>
<dbReference type="PROSITE" id="PS00108">
    <property type="entry name" value="PROTEIN_KINASE_ST"/>
    <property type="match status" value="1"/>
</dbReference>
<keyword evidence="5" id="KW-0418">Kinase</keyword>
<keyword evidence="1" id="KW-0723">Serine/threonine-protein kinase</keyword>
<evidence type="ECO:0000313" key="10">
    <source>
        <dbReference type="EMBL" id="DAZ95168.1"/>
    </source>
</evidence>
<dbReference type="AlphaFoldDB" id="A0AAV2YP84"/>
<evidence type="ECO:0000256" key="7">
    <source>
        <dbReference type="SAM" id="MobiDB-lite"/>
    </source>
</evidence>
<comment type="caution">
    <text evidence="10">The sequence shown here is derived from an EMBL/GenBank/DDBJ whole genome shotgun (WGS) entry which is preliminary data.</text>
</comment>
<accession>A0AAV2YP84</accession>
<evidence type="ECO:0000259" key="9">
    <source>
        <dbReference type="PROSITE" id="PS51285"/>
    </source>
</evidence>
<evidence type="ECO:0000256" key="2">
    <source>
        <dbReference type="ARBA" id="ARBA00022553"/>
    </source>
</evidence>
<dbReference type="Gene3D" id="1.10.510.10">
    <property type="entry name" value="Transferase(Phosphotransferase) domain 1"/>
    <property type="match status" value="1"/>
</dbReference>
<dbReference type="FunFam" id="1.10.510.10:FF:000465">
    <property type="entry name" value="Non-specific serine/threonine protein kinase"/>
    <property type="match status" value="1"/>
</dbReference>
<dbReference type="Proteomes" id="UP001146120">
    <property type="component" value="Unassembled WGS sequence"/>
</dbReference>
<evidence type="ECO:0008006" key="12">
    <source>
        <dbReference type="Google" id="ProtNLM"/>
    </source>
</evidence>
<feature type="compositionally biased region" description="Basic residues" evidence="7">
    <location>
        <begin position="1"/>
        <end position="11"/>
    </location>
</feature>
<dbReference type="EMBL" id="DAKRPA010000215">
    <property type="protein sequence ID" value="DAZ95168.1"/>
    <property type="molecule type" value="Genomic_DNA"/>
</dbReference>
<evidence type="ECO:0000259" key="8">
    <source>
        <dbReference type="PROSITE" id="PS50011"/>
    </source>
</evidence>
<dbReference type="PROSITE" id="PS50011">
    <property type="entry name" value="PROTEIN_KINASE_DOM"/>
    <property type="match status" value="1"/>
</dbReference>
<dbReference type="Gene3D" id="3.30.200.20">
    <property type="entry name" value="Phosphorylase Kinase, domain 1"/>
    <property type="match status" value="1"/>
</dbReference>
<proteinExistence type="predicted"/>
<protein>
    <recommendedName>
        <fullName evidence="12">AGC protein kinase</fullName>
    </recommendedName>
</protein>
<feature type="region of interest" description="Disordered" evidence="7">
    <location>
        <begin position="1"/>
        <end position="51"/>
    </location>
</feature>
<dbReference type="Pfam" id="PF00433">
    <property type="entry name" value="Pkinase_C"/>
    <property type="match status" value="1"/>
</dbReference>
<dbReference type="SMART" id="SM00220">
    <property type="entry name" value="S_TKc"/>
    <property type="match status" value="1"/>
</dbReference>
<keyword evidence="4" id="KW-0547">Nucleotide-binding</keyword>
<dbReference type="CDD" id="cd05123">
    <property type="entry name" value="STKc_AGC"/>
    <property type="match status" value="1"/>
</dbReference>
<dbReference type="SMART" id="SM00133">
    <property type="entry name" value="S_TK_X"/>
    <property type="match status" value="1"/>
</dbReference>
<dbReference type="Pfam" id="PF00069">
    <property type="entry name" value="Pkinase"/>
    <property type="match status" value="1"/>
</dbReference>
<organism evidence="10 11">
    <name type="scientific">Lagenidium giganteum</name>
    <dbReference type="NCBI Taxonomy" id="4803"/>
    <lineage>
        <taxon>Eukaryota</taxon>
        <taxon>Sar</taxon>
        <taxon>Stramenopiles</taxon>
        <taxon>Oomycota</taxon>
        <taxon>Peronosporomycetes</taxon>
        <taxon>Pythiales</taxon>
        <taxon>Pythiaceae</taxon>
    </lineage>
</organism>
<sequence>MGANQSRRRAKPCNEVTTPRAHKRNESAGPNATRASVIGNSFGFNRTAPETEDPVYELLDKDEQSTDSESEASAQFSCDLRHENLVMLPSKLDPLGRTIRRITTDVVDQDEQLQLVKRRASAAKAIALRNEHPVNTTNEEKESRRTRRPTTPKDFEYLKVIGIGGVGRVVLVRNRQDLRLYAMKVVAKRTVHENNLAEQILSERDVLGGTDHHSLVHLRWAFQSKTSLFLVMDYCPGGEISLHLRMADRFTEEVTLFYAAELALALEHLHRQGIVYRDLKPENLLLTEAGHLKLVDFGISKFGITEATHGAKTICGSYEYLAPEVFQQKGYGTAVDWWSFGAVVYEMLTGLPPWYCYEPDLMRKRIVEQPLELPSYLSEEAKDLLSGLLTIDPLQRLGSRRGSSEIKHHVFFRNIDWQMIMFREIHPPIRPCENLQSIEDASNFDAEFTRLSVGSVDSSSCSSSYDDFKGFNFEAPNMTHIEYGYRRDVGAKRSSARSSASEVSI</sequence>